<organism evidence="3 4">
    <name type="scientific">Serinibacter arcticus</name>
    <dbReference type="NCBI Taxonomy" id="1655435"/>
    <lineage>
        <taxon>Bacteria</taxon>
        <taxon>Bacillati</taxon>
        <taxon>Actinomycetota</taxon>
        <taxon>Actinomycetes</taxon>
        <taxon>Micrococcales</taxon>
        <taxon>Beutenbergiaceae</taxon>
        <taxon>Serinibacter</taxon>
    </lineage>
</organism>
<proteinExistence type="predicted"/>
<dbReference type="EMBL" id="PYHR01000002">
    <property type="protein sequence ID" value="PWD49702.1"/>
    <property type="molecule type" value="Genomic_DNA"/>
</dbReference>
<dbReference type="PANTHER" id="PTHR48079:SF6">
    <property type="entry name" value="NAD(P)-BINDING DOMAIN-CONTAINING PROTEIN-RELATED"/>
    <property type="match status" value="1"/>
</dbReference>
<protein>
    <submittedName>
        <fullName evidence="3">Epimerase</fullName>
    </submittedName>
</protein>
<dbReference type="GO" id="GO:0005737">
    <property type="term" value="C:cytoplasm"/>
    <property type="evidence" value="ECO:0007669"/>
    <property type="project" value="TreeGrafter"/>
</dbReference>
<evidence type="ECO:0000259" key="2">
    <source>
        <dbReference type="Pfam" id="PF01370"/>
    </source>
</evidence>
<dbReference type="OrthoDB" id="3338687at2"/>
<dbReference type="AlphaFoldDB" id="A0A2U1ZS02"/>
<gene>
    <name evidence="3" type="ORF">C8046_02265</name>
</gene>
<keyword evidence="4" id="KW-1185">Reference proteome</keyword>
<dbReference type="SUPFAM" id="SSF51735">
    <property type="entry name" value="NAD(P)-binding Rossmann-fold domains"/>
    <property type="match status" value="1"/>
</dbReference>
<comment type="caution">
    <text evidence="3">The sequence shown here is derived from an EMBL/GenBank/DDBJ whole genome shotgun (WGS) entry which is preliminary data.</text>
</comment>
<dbReference type="Pfam" id="PF01370">
    <property type="entry name" value="Epimerase"/>
    <property type="match status" value="1"/>
</dbReference>
<dbReference type="InterPro" id="IPR036291">
    <property type="entry name" value="NAD(P)-bd_dom_sf"/>
</dbReference>
<evidence type="ECO:0000313" key="3">
    <source>
        <dbReference type="EMBL" id="PWD49702.1"/>
    </source>
</evidence>
<dbReference type="Proteomes" id="UP000245166">
    <property type="component" value="Unassembled WGS sequence"/>
</dbReference>
<dbReference type="PANTHER" id="PTHR48079">
    <property type="entry name" value="PROTEIN YEEZ"/>
    <property type="match status" value="1"/>
</dbReference>
<evidence type="ECO:0000313" key="4">
    <source>
        <dbReference type="Proteomes" id="UP000245166"/>
    </source>
</evidence>
<accession>A0A2U1ZS02</accession>
<feature type="domain" description="NAD-dependent epimerase/dehydratase" evidence="2">
    <location>
        <begin position="6"/>
        <end position="245"/>
    </location>
</feature>
<dbReference type="Gene3D" id="3.40.50.720">
    <property type="entry name" value="NAD(P)-binding Rossmann-like Domain"/>
    <property type="match status" value="1"/>
</dbReference>
<feature type="compositionally biased region" description="Basic and acidic residues" evidence="1">
    <location>
        <begin position="340"/>
        <end position="355"/>
    </location>
</feature>
<reference evidence="3 4" key="1">
    <citation type="submission" date="2018-03" db="EMBL/GenBank/DDBJ databases">
        <title>Genome assembly of novel Miniimonas species PCH200.</title>
        <authorList>
            <person name="Thakur V."/>
            <person name="Kumar V."/>
            <person name="Singh D."/>
        </authorList>
    </citation>
    <scope>NUCLEOTIDE SEQUENCE [LARGE SCALE GENOMIC DNA]</scope>
    <source>
        <strain evidence="3 4">PCH200</strain>
    </source>
</reference>
<dbReference type="GO" id="GO:0004029">
    <property type="term" value="F:aldehyde dehydrogenase (NAD+) activity"/>
    <property type="evidence" value="ECO:0007669"/>
    <property type="project" value="TreeGrafter"/>
</dbReference>
<dbReference type="RefSeq" id="WP_109228085.1">
    <property type="nucleotide sequence ID" value="NZ_PYHR01000002.1"/>
</dbReference>
<name>A0A2U1ZS02_9MICO</name>
<dbReference type="InterPro" id="IPR001509">
    <property type="entry name" value="Epimerase_deHydtase"/>
</dbReference>
<feature type="region of interest" description="Disordered" evidence="1">
    <location>
        <begin position="331"/>
        <end position="355"/>
    </location>
</feature>
<evidence type="ECO:0000256" key="1">
    <source>
        <dbReference type="SAM" id="MobiDB-lite"/>
    </source>
</evidence>
<dbReference type="InterPro" id="IPR051783">
    <property type="entry name" value="NAD(P)-dependent_oxidoreduct"/>
</dbReference>
<sequence>MTGRRIAVVGASGNVGTALLRALHTDPEVDHVLGVSRRRPSGSPYDEAEWLTCDVAEPDGREAVRALTQAFAGYDTVVHLVWAIQPNTRRDVVRRTNVEGTRRVTGAAVAAGVPQVVVASSVAAYSPSPGPTPRTETFATAGVRTSHYSVDKAAQERLLDELAAAHPDVAVARMRTSLVFQRDAGAEIARLFVGPVAPLRALLSRPLPVLPLPRGLRLQATHADDVAAAYAVVVRHRASGAFNVAADPVLTGHDLADLLGSGRLVELAPALVRAAVDLGWRTRAVAADPGWLDMAMNAPILDTTRIRSLGWSPQRTAGEAMLDVVAGMRERTGTGSPALRPDDRTLDRDDLRRRD</sequence>